<dbReference type="AlphaFoldDB" id="A0A0D2A6A0"/>
<dbReference type="CDD" id="cd20071">
    <property type="entry name" value="SET_SMYD"/>
    <property type="match status" value="1"/>
</dbReference>
<dbReference type="Pfam" id="PF00856">
    <property type="entry name" value="SET"/>
    <property type="match status" value="1"/>
</dbReference>
<feature type="signal peptide" evidence="1">
    <location>
        <begin position="1"/>
        <end position="18"/>
    </location>
</feature>
<proteinExistence type="predicted"/>
<dbReference type="EMBL" id="KN847551">
    <property type="protein sequence ID" value="KIW02070.1"/>
    <property type="molecule type" value="Genomic_DNA"/>
</dbReference>
<organism evidence="3 4">
    <name type="scientific">Verruconis gallopava</name>
    <dbReference type="NCBI Taxonomy" id="253628"/>
    <lineage>
        <taxon>Eukaryota</taxon>
        <taxon>Fungi</taxon>
        <taxon>Dikarya</taxon>
        <taxon>Ascomycota</taxon>
        <taxon>Pezizomycotina</taxon>
        <taxon>Dothideomycetes</taxon>
        <taxon>Pleosporomycetidae</taxon>
        <taxon>Venturiales</taxon>
        <taxon>Sympoventuriaceae</taxon>
        <taxon>Verruconis</taxon>
    </lineage>
</organism>
<dbReference type="PROSITE" id="PS50280">
    <property type="entry name" value="SET"/>
    <property type="match status" value="1"/>
</dbReference>
<evidence type="ECO:0000259" key="2">
    <source>
        <dbReference type="PROSITE" id="PS50280"/>
    </source>
</evidence>
<dbReference type="HOGENOM" id="CLU_028281_0_3_1"/>
<dbReference type="InterPro" id="IPR046341">
    <property type="entry name" value="SET_dom_sf"/>
</dbReference>
<keyword evidence="4" id="KW-1185">Reference proteome</keyword>
<dbReference type="PANTHER" id="PTHR47332:SF4">
    <property type="entry name" value="SET DOMAIN-CONTAINING PROTEIN 5"/>
    <property type="match status" value="1"/>
</dbReference>
<dbReference type="VEuPathDB" id="FungiDB:PV09_06565"/>
<gene>
    <name evidence="3" type="ORF">PV09_06565</name>
</gene>
<evidence type="ECO:0000313" key="3">
    <source>
        <dbReference type="EMBL" id="KIW02070.1"/>
    </source>
</evidence>
<dbReference type="InterPro" id="IPR053185">
    <property type="entry name" value="SET_domain_protein"/>
</dbReference>
<name>A0A0D2A6A0_9PEZI</name>
<evidence type="ECO:0000313" key="4">
    <source>
        <dbReference type="Proteomes" id="UP000053259"/>
    </source>
</evidence>
<sequence length="361" mass="40844">MVNLLILLSSYLLSVAAATYPSTCSYFTGKKHDISNLLSLKALNHTCHGQTNIYQIRMSPGKGLGVFALHDLEVGTVIMREAPILKIKPPKYAKGSGYPMAAVSQMLRQDYAFLSTEDQEEVMSLAYYGTEEEKNASDPLGLIFRTNAYKSGEEIGLFPKIARINHSCRPNTSYYWNAQLNLRVMYANRKIKKGEEILDSYISLLLPQEERQKLLKPYGFTCNCEVCSARKKARRESDRRRTTIKKGFVKLAPQLTLGVPADNEAKKQAAEDARLSAQLAELVEKEGLADYYATAYRTAALSFARVEDWQSATIWANKGYEWRVMEDPTSSYALEMHKLTSDFIEQWKSELRKKSLLKDGI</sequence>
<dbReference type="PANTHER" id="PTHR47332">
    <property type="entry name" value="SET DOMAIN-CONTAINING PROTEIN 5"/>
    <property type="match status" value="1"/>
</dbReference>
<dbReference type="SUPFAM" id="SSF82199">
    <property type="entry name" value="SET domain"/>
    <property type="match status" value="1"/>
</dbReference>
<dbReference type="Proteomes" id="UP000053259">
    <property type="component" value="Unassembled WGS sequence"/>
</dbReference>
<protein>
    <recommendedName>
        <fullName evidence="2">SET domain-containing protein</fullName>
    </recommendedName>
</protein>
<accession>A0A0D2A6A0</accession>
<keyword evidence="1" id="KW-0732">Signal</keyword>
<dbReference type="SMART" id="SM00317">
    <property type="entry name" value="SET"/>
    <property type="match status" value="1"/>
</dbReference>
<dbReference type="InterPro" id="IPR001214">
    <property type="entry name" value="SET_dom"/>
</dbReference>
<feature type="domain" description="SET" evidence="2">
    <location>
        <begin position="52"/>
        <end position="202"/>
    </location>
</feature>
<evidence type="ECO:0000256" key="1">
    <source>
        <dbReference type="SAM" id="SignalP"/>
    </source>
</evidence>
<dbReference type="Gene3D" id="2.170.270.10">
    <property type="entry name" value="SET domain"/>
    <property type="match status" value="1"/>
</dbReference>
<dbReference type="InParanoid" id="A0A0D2A6A0"/>
<feature type="chain" id="PRO_5002238259" description="SET domain-containing protein" evidence="1">
    <location>
        <begin position="19"/>
        <end position="361"/>
    </location>
</feature>
<dbReference type="STRING" id="253628.A0A0D2A6A0"/>
<dbReference type="RefSeq" id="XP_016211939.1">
    <property type="nucleotide sequence ID" value="XM_016360227.1"/>
</dbReference>
<dbReference type="GeneID" id="27314538"/>
<reference evidence="3 4" key="1">
    <citation type="submission" date="2015-01" db="EMBL/GenBank/DDBJ databases">
        <title>The Genome Sequence of Ochroconis gallopava CBS43764.</title>
        <authorList>
            <consortium name="The Broad Institute Genomics Platform"/>
            <person name="Cuomo C."/>
            <person name="de Hoog S."/>
            <person name="Gorbushina A."/>
            <person name="Stielow B."/>
            <person name="Teixiera M."/>
            <person name="Abouelleil A."/>
            <person name="Chapman S.B."/>
            <person name="Priest M."/>
            <person name="Young S.K."/>
            <person name="Wortman J."/>
            <person name="Nusbaum C."/>
            <person name="Birren B."/>
        </authorList>
    </citation>
    <scope>NUCLEOTIDE SEQUENCE [LARGE SCALE GENOMIC DNA]</scope>
    <source>
        <strain evidence="3 4">CBS 43764</strain>
    </source>
</reference>
<dbReference type="OrthoDB" id="265717at2759"/>